<keyword evidence="6 12" id="KW-0560">Oxidoreductase</keyword>
<dbReference type="Pfam" id="PF02852">
    <property type="entry name" value="Pyr_redox_dim"/>
    <property type="match status" value="1"/>
</dbReference>
<comment type="catalytic activity">
    <reaction evidence="8 12">
        <text>N(6)-[(R)-dihydrolipoyl]-L-lysyl-[protein] + NAD(+) = N(6)-[(R)-lipoyl]-L-lysyl-[protein] + NADH + H(+)</text>
        <dbReference type="Rhea" id="RHEA:15045"/>
        <dbReference type="Rhea" id="RHEA-COMP:10474"/>
        <dbReference type="Rhea" id="RHEA-COMP:10475"/>
        <dbReference type="ChEBI" id="CHEBI:15378"/>
        <dbReference type="ChEBI" id="CHEBI:57540"/>
        <dbReference type="ChEBI" id="CHEBI:57945"/>
        <dbReference type="ChEBI" id="CHEBI:83099"/>
        <dbReference type="ChEBI" id="CHEBI:83100"/>
        <dbReference type="EC" id="1.8.1.4"/>
    </reaction>
</comment>
<dbReference type="InterPro" id="IPR036188">
    <property type="entry name" value="FAD/NAD-bd_sf"/>
</dbReference>
<gene>
    <name evidence="15" type="ORF">AT15_07990</name>
</gene>
<feature type="binding site" evidence="10">
    <location>
        <position position="259"/>
    </location>
    <ligand>
        <name>NAD(+)</name>
        <dbReference type="ChEBI" id="CHEBI:57540"/>
    </ligand>
</feature>
<keyword evidence="5 10" id="KW-0274">FAD</keyword>
<dbReference type="GO" id="GO:0004148">
    <property type="term" value="F:dihydrolipoyl dehydrogenase (NADH) activity"/>
    <property type="evidence" value="ECO:0007669"/>
    <property type="project" value="UniProtKB-EC"/>
</dbReference>
<feature type="binding site" evidence="10">
    <location>
        <position position="196"/>
    </location>
    <ligand>
        <name>NAD(+)</name>
        <dbReference type="ChEBI" id="CHEBI:57540"/>
    </ligand>
</feature>
<evidence type="ECO:0000259" key="13">
    <source>
        <dbReference type="Pfam" id="PF02852"/>
    </source>
</evidence>
<keyword evidence="10" id="KW-0547">Nucleotide-binding</keyword>
<evidence type="ECO:0000313" key="15">
    <source>
        <dbReference type="EMBL" id="OAA31427.1"/>
    </source>
</evidence>
<feature type="domain" description="Pyridine nucleotide-disulphide oxidoreductase dimerisation" evidence="13">
    <location>
        <begin position="332"/>
        <end position="437"/>
    </location>
</feature>
<evidence type="ECO:0000256" key="9">
    <source>
        <dbReference type="PIRSR" id="PIRSR000350-2"/>
    </source>
</evidence>
<organism evidence="15 16">
    <name type="scientific">Kosmotoga arenicorallina S304</name>
    <dbReference type="NCBI Taxonomy" id="1453497"/>
    <lineage>
        <taxon>Bacteria</taxon>
        <taxon>Thermotogati</taxon>
        <taxon>Thermotogota</taxon>
        <taxon>Thermotogae</taxon>
        <taxon>Kosmotogales</taxon>
        <taxon>Kosmotogaceae</taxon>
        <taxon>Kosmotoga</taxon>
    </lineage>
</organism>
<evidence type="ECO:0000256" key="5">
    <source>
        <dbReference type="ARBA" id="ARBA00022827"/>
    </source>
</evidence>
<evidence type="ECO:0000256" key="1">
    <source>
        <dbReference type="ARBA" id="ARBA00004496"/>
    </source>
</evidence>
<sequence length="448" mass="48008">MEKFDVVVIGGGPGGSDCAIRLAQRGKKVAIVEQKFFGGTCTNVGCIPTKALLHASGLYAGIKERGKRLGLSGELSFDLNGMKKHMERSVMMSRKGTEALLKKNGVSIIKGTACFDKDSFYIEESGELLKGEYFVVATGSKPRIPEPLKVEGLWSSDDVFTMESIPESIVIIGGGVIGIEMATLFSNLGSSVTVVEMMNRLLPAEDIDVSKTIEKSLSRRGIKILLSTVVEKIEKQEKFNIVLNDKSELVSDRVLVSIGREPVIPRGLEKALSTERGAIVTDENFRSSIPNILAIGDVRGKVMLAHVASAEGIAVAEKLSGKESEIAFNAFPSVVYSTPEVASVGIKEGESGLKKGLRSFIFPMSANGRANTMGEREGFVKLIVNDKNIIVGGSLIGAHVSEIMMEVVLAVKKGLTLEDLTSTIHPHPTIAEAIRDAAEGLEGNPLHI</sequence>
<comment type="similarity">
    <text evidence="2 12">Belongs to the class-I pyridine nucleotide-disulfide oxidoreductase family.</text>
</comment>
<feature type="binding site" evidence="10">
    <location>
        <position position="297"/>
    </location>
    <ligand>
        <name>FAD</name>
        <dbReference type="ChEBI" id="CHEBI:57692"/>
    </ligand>
</feature>
<feature type="disulfide bond" description="Redox-active" evidence="11">
    <location>
        <begin position="41"/>
        <end position="46"/>
    </location>
</feature>
<keyword evidence="7 10" id="KW-0520">NAD</keyword>
<dbReference type="PRINTS" id="PR00411">
    <property type="entry name" value="PNDRDTASEI"/>
</dbReference>
<evidence type="ECO:0000256" key="10">
    <source>
        <dbReference type="PIRSR" id="PIRSR000350-3"/>
    </source>
</evidence>
<dbReference type="OrthoDB" id="9807946at2"/>
<dbReference type="InterPro" id="IPR004099">
    <property type="entry name" value="Pyr_nucl-diS_OxRdtase_dimer"/>
</dbReference>
<feature type="binding site" evidence="10">
    <location>
        <begin position="303"/>
        <end position="306"/>
    </location>
    <ligand>
        <name>FAD</name>
        <dbReference type="ChEBI" id="CHEBI:57692"/>
    </ligand>
</feature>
<evidence type="ECO:0000259" key="14">
    <source>
        <dbReference type="Pfam" id="PF07992"/>
    </source>
</evidence>
<dbReference type="InterPro" id="IPR006258">
    <property type="entry name" value="Lipoamide_DH"/>
</dbReference>
<dbReference type="EC" id="1.8.1.4" evidence="3 12"/>
<dbReference type="InterPro" id="IPR023753">
    <property type="entry name" value="FAD/NAD-binding_dom"/>
</dbReference>
<evidence type="ECO:0000313" key="16">
    <source>
        <dbReference type="Proteomes" id="UP000077339"/>
    </source>
</evidence>
<dbReference type="SUPFAM" id="SSF51905">
    <property type="entry name" value="FAD/NAD(P)-binding domain"/>
    <property type="match status" value="1"/>
</dbReference>
<feature type="binding site" evidence="10">
    <location>
        <begin position="173"/>
        <end position="180"/>
    </location>
    <ligand>
        <name>NAD(+)</name>
        <dbReference type="ChEBI" id="CHEBI:57540"/>
    </ligand>
</feature>
<dbReference type="InterPro" id="IPR016156">
    <property type="entry name" value="FAD/NAD-linked_Rdtase_dimer_sf"/>
</dbReference>
<dbReference type="Proteomes" id="UP000077339">
    <property type="component" value="Unassembled WGS sequence"/>
</dbReference>
<dbReference type="PANTHER" id="PTHR22912">
    <property type="entry name" value="DISULFIDE OXIDOREDUCTASE"/>
    <property type="match status" value="1"/>
</dbReference>
<evidence type="ECO:0000256" key="7">
    <source>
        <dbReference type="ARBA" id="ARBA00023027"/>
    </source>
</evidence>
<evidence type="ECO:0000256" key="2">
    <source>
        <dbReference type="ARBA" id="ARBA00007532"/>
    </source>
</evidence>
<dbReference type="STRING" id="1453497.AT15_07990"/>
<dbReference type="FunFam" id="3.30.390.30:FF:000001">
    <property type="entry name" value="Dihydrolipoyl dehydrogenase"/>
    <property type="match status" value="1"/>
</dbReference>
<evidence type="ECO:0000256" key="3">
    <source>
        <dbReference type="ARBA" id="ARBA00012608"/>
    </source>
</evidence>
<dbReference type="GO" id="GO:0006103">
    <property type="term" value="P:2-oxoglutarate metabolic process"/>
    <property type="evidence" value="ECO:0007669"/>
    <property type="project" value="TreeGrafter"/>
</dbReference>
<dbReference type="EMBL" id="JFHK01000004">
    <property type="protein sequence ID" value="OAA31427.1"/>
    <property type="molecule type" value="Genomic_DNA"/>
</dbReference>
<proteinExistence type="inferred from homology"/>
<protein>
    <recommendedName>
        <fullName evidence="3 12">Dihydrolipoyl dehydrogenase</fullName>
        <ecNumber evidence="3 12">1.8.1.4</ecNumber>
    </recommendedName>
</protein>
<dbReference type="PANTHER" id="PTHR22912:SF217">
    <property type="entry name" value="DIHYDROLIPOYL DEHYDROGENASE"/>
    <property type="match status" value="1"/>
</dbReference>
<dbReference type="PATRIC" id="fig|1453497.3.peg.1588"/>
<keyword evidence="4 12" id="KW-0285">Flavoprotein</keyword>
<accession>A0A182C7D9</accession>
<dbReference type="InterPro" id="IPR050151">
    <property type="entry name" value="Class-I_Pyr_Nuc-Dis_Oxidored"/>
</dbReference>
<dbReference type="GO" id="GO:0050660">
    <property type="term" value="F:flavin adenine dinucleotide binding"/>
    <property type="evidence" value="ECO:0007669"/>
    <property type="project" value="InterPro"/>
</dbReference>
<comment type="cofactor">
    <cofactor evidence="10 12">
        <name>FAD</name>
        <dbReference type="ChEBI" id="CHEBI:57692"/>
    </cofactor>
    <text evidence="10 12">Binds 1 FAD per subunit.</text>
</comment>
<dbReference type="RefSeq" id="WP_068346562.1">
    <property type="nucleotide sequence ID" value="NZ_JFHK01000004.1"/>
</dbReference>
<dbReference type="Pfam" id="PF07992">
    <property type="entry name" value="Pyr_redox_2"/>
    <property type="match status" value="1"/>
</dbReference>
<dbReference type="Gene3D" id="3.50.50.60">
    <property type="entry name" value="FAD/NAD(P)-binding domain"/>
    <property type="match status" value="2"/>
</dbReference>
<dbReference type="Gene3D" id="3.30.390.30">
    <property type="match status" value="1"/>
</dbReference>
<name>A0A182C7D9_9BACT</name>
<keyword evidence="12" id="KW-0676">Redox-active center</keyword>
<dbReference type="PIRSF" id="PIRSF000350">
    <property type="entry name" value="Mercury_reductase_MerA"/>
    <property type="match status" value="1"/>
</dbReference>
<dbReference type="AlphaFoldDB" id="A0A182C7D9"/>
<comment type="subcellular location">
    <subcellularLocation>
        <location evidence="1">Cytoplasm</location>
    </subcellularLocation>
</comment>
<feature type="binding site" evidence="10">
    <location>
        <position position="50"/>
    </location>
    <ligand>
        <name>FAD</name>
        <dbReference type="ChEBI" id="CHEBI:57692"/>
    </ligand>
</feature>
<comment type="caution">
    <text evidence="15">The sequence shown here is derived from an EMBL/GenBank/DDBJ whole genome shotgun (WGS) entry which is preliminary data.</text>
</comment>
<evidence type="ECO:0000256" key="11">
    <source>
        <dbReference type="PIRSR" id="PIRSR000350-4"/>
    </source>
</evidence>
<reference evidence="15 16" key="1">
    <citation type="submission" date="2014-02" db="EMBL/GenBank/DDBJ databases">
        <title>Kosmotoga genome sequencing.</title>
        <authorList>
            <person name="Pollo S.M."/>
            <person name="Charchuk R."/>
            <person name="Nesbo C.L."/>
        </authorList>
    </citation>
    <scope>NUCLEOTIDE SEQUENCE [LARGE SCALE GENOMIC DNA]</scope>
    <source>
        <strain evidence="15 16">S304</strain>
    </source>
</reference>
<dbReference type="SUPFAM" id="SSF55424">
    <property type="entry name" value="FAD/NAD-linked reductases, dimerisation (C-terminal) domain"/>
    <property type="match status" value="1"/>
</dbReference>
<evidence type="ECO:0000256" key="12">
    <source>
        <dbReference type="RuleBase" id="RU003692"/>
    </source>
</evidence>
<dbReference type="GO" id="GO:0005737">
    <property type="term" value="C:cytoplasm"/>
    <property type="evidence" value="ECO:0007669"/>
    <property type="project" value="UniProtKB-SubCell"/>
</dbReference>
<feature type="domain" description="FAD/NAD(P)-binding" evidence="14">
    <location>
        <begin position="4"/>
        <end position="312"/>
    </location>
</feature>
<dbReference type="NCBIfam" id="TIGR01350">
    <property type="entry name" value="lipoamide_DH"/>
    <property type="match status" value="1"/>
</dbReference>
<dbReference type="InterPro" id="IPR001100">
    <property type="entry name" value="Pyr_nuc-diS_OxRdtase"/>
</dbReference>
<feature type="active site" description="Proton acceptor" evidence="9">
    <location>
        <position position="427"/>
    </location>
</feature>
<feature type="binding site" evidence="10">
    <location>
        <begin position="138"/>
        <end position="140"/>
    </location>
    <ligand>
        <name>FAD</name>
        <dbReference type="ChEBI" id="CHEBI:57692"/>
    </ligand>
</feature>
<keyword evidence="16" id="KW-1185">Reference proteome</keyword>
<comment type="miscellaneous">
    <text evidence="12">The active site is a redox-active disulfide bond.</text>
</comment>
<evidence type="ECO:0000256" key="6">
    <source>
        <dbReference type="ARBA" id="ARBA00023002"/>
    </source>
</evidence>
<dbReference type="PRINTS" id="PR00368">
    <property type="entry name" value="FADPNR"/>
</dbReference>
<evidence type="ECO:0000256" key="4">
    <source>
        <dbReference type="ARBA" id="ARBA00022630"/>
    </source>
</evidence>
<evidence type="ECO:0000256" key="8">
    <source>
        <dbReference type="ARBA" id="ARBA00049187"/>
    </source>
</evidence>